<dbReference type="RefSeq" id="WP_051504837.1">
    <property type="nucleotide sequence ID" value="NZ_MDEO01000032.1"/>
</dbReference>
<dbReference type="Gene3D" id="3.40.50.1820">
    <property type="entry name" value="alpha/beta hydrolase"/>
    <property type="match status" value="1"/>
</dbReference>
<evidence type="ECO:0000313" key="1">
    <source>
        <dbReference type="EMBL" id="OCX17874.1"/>
    </source>
</evidence>
<dbReference type="OrthoDB" id="9785076at2"/>
<dbReference type="SUPFAM" id="SSF53474">
    <property type="entry name" value="alpha/beta-Hydrolases"/>
    <property type="match status" value="1"/>
</dbReference>
<comment type="caution">
    <text evidence="1">The sequence shown here is derived from an EMBL/GenBank/DDBJ whole genome shotgun (WGS) entry which is preliminary data.</text>
</comment>
<name>A0A1C2DSY0_9HYPH</name>
<dbReference type="Proteomes" id="UP000094412">
    <property type="component" value="Unassembled WGS sequence"/>
</dbReference>
<gene>
    <name evidence="1" type="ORF">QV13_12900</name>
</gene>
<protein>
    <submittedName>
        <fullName evidence="1">Esterase</fullName>
    </submittedName>
</protein>
<reference evidence="1 2" key="1">
    <citation type="submission" date="2016-08" db="EMBL/GenBank/DDBJ databases">
        <title>Whole genome sequence of Mesorhizobium sp. strain UASWS1009 isolated from industrial sewage.</title>
        <authorList>
            <person name="Crovadore J."/>
            <person name="Calmin G."/>
            <person name="Chablais R."/>
            <person name="Cochard B."/>
            <person name="Lefort F."/>
        </authorList>
    </citation>
    <scope>NUCLEOTIDE SEQUENCE [LARGE SCALE GENOMIC DNA]</scope>
    <source>
        <strain evidence="1 2">UASWS1009</strain>
    </source>
</reference>
<dbReference type="STRING" id="1566387.QV13_12900"/>
<dbReference type="EMBL" id="MDEO01000032">
    <property type="protein sequence ID" value="OCX17874.1"/>
    <property type="molecule type" value="Genomic_DNA"/>
</dbReference>
<keyword evidence="2" id="KW-1185">Reference proteome</keyword>
<evidence type="ECO:0000313" key="2">
    <source>
        <dbReference type="Proteomes" id="UP000094412"/>
    </source>
</evidence>
<sequence>MDNRQDADVRRRDVAFVADDGFPLTGTLFEGDGDKPLVLISSATAVPRGFYSAFAAAAVKAGARAALIYDYRGTGDSARPKNWSKRIGMADWPLLDMPAAARTLDAVAPGHTMVGVGQSYGGQALGLGGISARFTRYGMVAVMSGYHRGLDDRWAGPRMFLVGVPLSYLFRDMPKWMRLGEPIPATVFRDWARWCAMPDYFFDDPGLPETARFAEVRTPILSLRMTDDPWGTERAVVSFMRHFSGAPIERRWISPGDAGGAVGHLGFFRSRFAQTLWPPFLGWLLDGTTFTAGSPPPVSG</sequence>
<dbReference type="InterPro" id="IPR017208">
    <property type="entry name" value="UCP037442_abhydr"/>
</dbReference>
<organism evidence="1 2">
    <name type="scientific">Mesorhizobium hungaricum</name>
    <dbReference type="NCBI Taxonomy" id="1566387"/>
    <lineage>
        <taxon>Bacteria</taxon>
        <taxon>Pseudomonadati</taxon>
        <taxon>Pseudomonadota</taxon>
        <taxon>Alphaproteobacteria</taxon>
        <taxon>Hyphomicrobiales</taxon>
        <taxon>Phyllobacteriaceae</taxon>
        <taxon>Mesorhizobium</taxon>
    </lineage>
</organism>
<dbReference type="InterPro" id="IPR029058">
    <property type="entry name" value="AB_hydrolase_fold"/>
</dbReference>
<accession>A0A1C2DSY0</accession>
<dbReference type="PIRSF" id="PIRSF037442">
    <property type="entry name" value="UCP037442_abhydr"/>
    <property type="match status" value="1"/>
</dbReference>
<dbReference type="AlphaFoldDB" id="A0A1C2DSY0"/>
<proteinExistence type="predicted"/>